<sequence>MADRTPLARVSAIQGKAFAKDQDGNLRQLRIGDVIYEGDVVVTGAGSRVDLATPDSQSLVLRANETLTVDAEVFASVKPDATDAALLGGARDVDRVIKAINEGGSLDALLDETAAGAGTPGGADGGPTFVRLLRIVENVDPLAFEFGTARTAPVDEVLGGAGSAADGLIDLIDAGLAAQSAATAAAAVGSIAAAGNPGGVADTPVAIDTVAPSVVVDIVDTRLNSGDRVSTVTFTFSDAPSGFDLADIAVVGGTLSDLTPTADPKVFTATFTAADGFTGTGSVGVTAGSYTDAAGDPGRGASDTVSIDTVAPSVVVDIVDTSLTRSDAVSVVTFTFSDAPVGFTLADTTAVGGTLSGLTPTADPKVFTATFTAAVGFTGTGSVGVTTGSYTDAAGDPGRGASDTVAIDTVAPSVVVDITDPSLNSGDKVSTVTFTFSDAPVGFTLAATTAVGGTLSGLTPTADPKVFTATFMATDAFTGTGSVAVTAGSYTNAAGSPGGGGSDTVPIDTVAPSVVVDIVDASLNSIDKVSTVTFTFSDAPVGFTLADTTAVGGTLSGLTPTADPKVFTATFTATDGFTGPGSVAVTAGSYTDAAGNPGTSGSDTVPIDTVAPSVIVDIVDPSLNSTDKVSTVTFTFSDAPVGFTLADTTAVGGTLSGLTPTADPKVFTATFAATDGFTGTGSVSVANASYTNAAGSPGGGGSDTVPIDTVAPSVVVDIVDASLNSADKVSTVTFTFSDAPVGFTLADTTAVGGTLSGLTPTADPKVFTATFTATDGFTGTGSVTVADASYTDTAGNTGSGNSDTVPIDTVAPSIVVDIVDTTLNSTDKVSTVTFTFSDAPVGFTLADTTAVGGTLSGLTPTADPKVFTATFTATDAFTGTGSVSVADASYTDAASNAGSGNSDTVPIDTVAPSVVVDIVDTTLNSTDKVSTVTFTFSDAPVGFTLADTTAVGGTLSGLTPTADPKVFTATFTATDGFTGTGSVSVANASYTDTAGNTGSGNSDTVPIDTVAPSVVVDIVDASLNSADKVSTVTFTFSDAPVGFTLADTTAVGGTLSGLTPTADPKVFTATFTATDGFTGTGSVSVANASYTNAAGSPGGGGSDTVPIDTVAPSVVVDIVDASLNSADKVSTVTFTFSDAPVGFTLADTTAVGGTLSGLTPTADPKVFTATFTATDGFTGTGSVSVANASYTNAAGSPGGGGSDTVPIDTVAPSVVVDIVDASLNSADKVSTVTFTFSDAPVGFTLADTTAVGGTLSGLTPTADPKVFTATFTATDGFTGTGSVSVANASYTNAAGSPGGGGSDTVPIDTVAPSVVVDIVDASLNSADKVSTVTFTFSDAPVGFTLADTTAVGGTLSGLTPTADPKVFTATFTATDGFTGTGSVSVADASYTNAAGSPGGGGSDTVPIDTVAPSVVVDIVDASLNSADKVSTVTFTFSDAPVGFTLADTTAVGGTLSGLTPTADPKVFTATFTATDGFTGTGSVSVANASYTNAAGSPGGGGSDTVPIDTVAPSVVVDIVDASLNSADKVSTVTFTFSDAPVGFTLADTTAVGGTLSGLTPTADPKVFTATFTATDAFTGTGSVSVADASYTDAASNAGSGNSDTVPIDTVAPSVVVDIIDASLNSADKVSTVTFTFSDAPVGFTLADTTAVGGTLSGLTPTADPKVFTATFTATDAFTGTGSVSVADASYTDAASNAGSGNSDTVPIDTVAPSVVVDIIDASLNSADKVSTVTFTFSDAPVGFTLADTTAVGGTLSGLTPTADPKVFTATFTATDGFTGTGSVSVADASYTDTAGNTGSGNSDTVPIDTVAPSVVVDIVDASLNSADKVSTVTFTFSDAPVGFTLADTTAVGGTLSGLTPTADPKVFTATFTATDGFTGTGSVSVANASYTNAAGSPGGGGSDTVPIDTVAPSVVVDIVDASLNSADKVSTVTFTFSDAPVGFTLADTTAVGGTLSGLTPTADPKVFTATFTATDGFTGTGSVSVANASYTNAAGSPGGGGSDTVPIDTVAPSVVVDIVDASLNSADKVSTVTFTFSDAPVGFTLADTTAVGGTLSGLTPTADPKVFTATFTATDGFTGTGSVSVANASYTDTAGNTGSGNSDTVPIDTVAPSVVVDIVDTTLNSTDKVSTVTFTFSDAPVGFTLADTTAVGGTLSGLTPTADPKVFTATFTATDGFTGTGSVSVADASYTDTAGNTGSGNSDTVPIDTVAPSVVVDIVDTTLNSTDKVSTVTFTFSDAPVGFTLADTTAVGGTLSGLTPTADPKVFTATFTATDGFTGPGSVAVTAGSYTDAAGNPGTSGSDTVPIDTVAPSVIVDIVDPSLNSIDKVSTVTFTFSDAPVGFTLADTTAVGGTLSGLTPTADPKVFTATFTATDGFTGTGSVSVADASYTDTAGNTGSGNSDTVPIDTVAPSVVVDIVDASLNSTDKVSTVTFTFSDAPVGFTLADTTAVGGTLSGLTPTADPKVFTATFTATDGFTGPGSVAVTAGSYTDAAGNPGGGGSDTVPIDTVAPSVVVDIVDTTLNSTDKVSTVTFTFSDAPVGFTLADTTAVGGTVSGLTPTADPKVFTATFTATDGFTGTGSVSVADASYTDTAGNPGTSGSDTVPIDTVAPSVVVDIVDTTLNSTDKVSTVTFTFSDAPVGFTLADTTAVGGTLSGLTPTADPKVFTATFTATDGFTGTGSVSVADASYTDAAGNAGSGNSDTVPIDTVAPSVIVDVVDASLNSADKVSTVTFTFSDAPVGFTLADTTAVGGTLSGLTPTADPKVFTATFTATDGFTGTGSVSVADASYTDTAGNTGSGNSDTVPIDTVAPSVVVDIVDASLNSTDKVSTVTFTFSDAPVGFTLADTTAVGGTLSGLTPTADPKVFTATFTATDGFTGPGSVAVTAGSYTDAAGNPGTSGSDTVPIDTVAPSVIVDIVDPSLNSIDKVSTVTLTFSDAPVGFTLADTTAVGGTLSGLTPTADPKVFTATFTATDGFTGPGSVAVTAGSYTDAAGNPGGGGSDTVPIDTVAPSVVVDIVDTTLNSTDKVSTVTFTFSDAPVGFTLADTTAVGGTVSGLTPTADPKVFTATFTATDGFTGTGSVSVADASYTDTAGNPGTSGSDTVPIDTVAPSVIVDIVDPSLNSTDKVSTVTFTFSDAPVGFTLADTTAVGGTLSGLTATADPKVFTATFTATDGFTGTGSVSVADASYTDAAGNAGSGNSDTVPIDTVAPSVIVDVVDASLNSADKVSTVTFTFSDAPVGFTLADTTAVGGTLSGLTPTADPKVFTATFTATDGFTGTGSVSVADASYTDTAGNTGSGNSDTVPIDTVAPSVVVDIVDASLNSTDKVSTVTFTFSDAPVGFTLADTTAVGGTLSGLTPTADPKVFTATFTATDGFTGTGSVSVADASYTDTAGNPGTSGSDTVPIDTVAPSVIVDIVDPSLNSTDKVSTVTFTFSDAPVGFTLADTTAVGGTLSGLTATADPKVFTATFTATDGFTGTGSVSVADASYTDTAGNTGSGNSDTVPIDTVAPSVVVDIVDASLNSTDKVSTVTFTFSDAPVGFTLADTTAVGGTLSGLTPTADPKVFTATFTATDGFTGPGSVAVTAGSYTDAAGNPGGGGSDTVPIDTVAPSVVVDIVDTTLNSTDKVSTVTFTFSDAPVGFTLADTTAVGGTVSGLTPTADPKVFTATFTATDGFTGTGSVSVADASYTDTAGNPGTSGSDTVPIDTVAPSVIVDIVDPSLNSTDKVSTVTFTFSDAPVGFTLADTTAVGGTLSGLTATADPKVFTATFTATDGFTGTGSVSVADASYTDTAGNTGSGNSDTVPIDTVAPSVVVDIVDASLNSTDKVSTVTFTFSDAPVGFTLADTTAVGGTLSGLTPTADPKVFTATFTATDGFTGPGSVAVTAGSYTDAAGNPGTSGSDTVPIDTVAPSVIVDIVDPSLNSIDKVSTVTFTFSDAPVGFTLADTTAVGGTLSGLTPTADPKVFTATFTATDGFTGPGSVAVTAGSYTDAAGNPGGGGSDTVPIDTVAPSVVVDIVDTTLNSTDKVSTVTFTFSDAPVGFTLADTTAVGGTVSGLTPTADPKVFTATFTATDGFTGTGSVSVADASYTDTAGNPGTSGSDTVPIDTVAPSVVVDIVDTTLNSTDKVSTVTFTFSDAPVGFTLADTTTVGGTLSGLTPTADPKVFTATFTATDGFTGPGSVAVTAGSYTDAAGNPGTSGSDTVPIDTVAPNVVVNIVDPSLNSIDKVSTVAFTFSDAPVGFALADITAVGGTVSGLTATADPKVFTATFTATDGFTGTGSVSVANASYTDAAGNAGTSGSDTVPIDTVAPSVIVDIVDPSLNSTDKVSTVTFTFSDAPVGFTLADTTAVGGTLSGLTPTADPKVFTAIFTATDGFTGPGSVAVTTGSYTDAAGNPGTSGSDAVTIDTAPPVPTITLDASITADDLISAAEARSPVTVTGTAGGDARAGDTVTLTINGKPFTGTVVDTAGVLTFAIVVPGADLAADPDRTIDASITTTDAAGNTATATDNESYKLGPVAVADVNSVSELTANTLYYNDAASNIGILDPATGARTLVGNAGVVFGDIAVGPTGTLFGIALTGSPNTLYSINPTTAAATRIGPVTGAPFVNSLVASGDGRLFAAATSSGGDVYQLSTTTGAATRVGSFGQGSSGDLLFFDNALYLSTTAGTIRKLDLATGSVSTVVSGLPTDLYNLAQTDVGTFVGSTAGGAMYSIDLAAGTAAATGVVTAGQQIYGFAAAPVGSPLVTVVGDVTPGTPGQDYDPDSSANLTVTGVAAGIPAVPPAAGVGAAIDGIYGKVVIAADGSYSYTLDNSRAAVQRLGAGEVGSDVFTYRVTDADGGVDTATLTIQVNGAGEVAPPIRTVGTSGNDVLSGSIAADSMRGDAGNDTMSGGLGADTMIGGAGNDLMSGGLGADVFQWRLADRGAAGAPAVDTVTDFSNSSRASGGDVLDLRDLLQGENSSLSSLDNYLHFDVSAGSTTVQISSSGGFASGYSAAAVDQQVVLAGVDLSAGGLTTDQLIIQDLLTKGKLITD</sequence>
<feature type="domain" description="Bacterial Ig-like" evidence="1">
    <location>
        <begin position="3808"/>
        <end position="3904"/>
    </location>
</feature>
<feature type="domain" description="Bacterial Ig-like" evidence="1">
    <location>
        <begin position="2408"/>
        <end position="2505"/>
    </location>
</feature>
<feature type="domain" description="Bacterial Ig-like" evidence="1">
    <location>
        <begin position="2908"/>
        <end position="3005"/>
    </location>
</feature>
<reference evidence="2" key="1">
    <citation type="submission" date="2009-08" db="EMBL/GenBank/DDBJ databases">
        <authorList>
            <consortium name="US DOE Joint Genome Institute"/>
            <person name="Lucas S."/>
            <person name="Copeland A."/>
            <person name="Lapidus A."/>
            <person name="Glavina del Rio T."/>
            <person name="Dalin E."/>
            <person name="Tice H."/>
            <person name="Bruce D."/>
            <person name="Barry K."/>
            <person name="Pitluck S."/>
            <person name="Lowry S."/>
            <person name="Larimer F."/>
            <person name="Land M."/>
            <person name="Hauser L."/>
            <person name="Kyrpides N."/>
            <person name="Ivanova N."/>
            <person name="McMahon K.D."/>
            <person name="Hugenholtz P."/>
        </authorList>
    </citation>
    <scope>NUCLEOTIDE SEQUENCE</scope>
    <source>
        <strain evidence="2">UW-1</strain>
    </source>
</reference>
<feature type="domain" description="Bacterial Ig-like" evidence="1">
    <location>
        <begin position="4008"/>
        <end position="4104"/>
    </location>
</feature>
<feature type="domain" description="Bacterial Ig-like" evidence="1">
    <location>
        <begin position="3008"/>
        <end position="3104"/>
    </location>
</feature>
<feature type="domain" description="Bacterial Ig-like" evidence="1">
    <location>
        <begin position="2108"/>
        <end position="2205"/>
    </location>
</feature>
<feature type="domain" description="Bacterial Ig-like" evidence="1">
    <location>
        <begin position="1308"/>
        <end position="1405"/>
    </location>
</feature>
<dbReference type="InterPro" id="IPR047777">
    <property type="entry name" value="LapA-like_RM"/>
</dbReference>
<dbReference type="EMBL" id="CP001715">
    <property type="protein sequence ID" value="ACV37478.1"/>
    <property type="molecule type" value="Genomic_DNA"/>
</dbReference>
<dbReference type="STRING" id="522306.CAP2UW1_4237"/>
<dbReference type="eggNOG" id="COG2911">
    <property type="taxonomic scope" value="Bacteria"/>
</dbReference>
<dbReference type="eggNOG" id="COG4932">
    <property type="taxonomic scope" value="Bacteria"/>
</dbReference>
<organism evidence="2">
    <name type="scientific">Accumulibacter regalis</name>
    <dbReference type="NCBI Taxonomy" id="522306"/>
    <lineage>
        <taxon>Bacteria</taxon>
        <taxon>Pseudomonadati</taxon>
        <taxon>Pseudomonadota</taxon>
        <taxon>Betaproteobacteria</taxon>
        <taxon>Candidatus Accumulibacter</taxon>
    </lineage>
</organism>
<feature type="domain" description="Bacterial Ig-like" evidence="1">
    <location>
        <begin position="1108"/>
        <end position="1205"/>
    </location>
</feature>
<feature type="domain" description="Bacterial Ig-like" evidence="1">
    <location>
        <begin position="3408"/>
        <end position="3505"/>
    </location>
</feature>
<feature type="domain" description="Bacterial Ig-like" evidence="1">
    <location>
        <begin position="3708"/>
        <end position="3805"/>
    </location>
</feature>
<feature type="domain" description="Bacterial Ig-like" evidence="1">
    <location>
        <begin position="2208"/>
        <end position="2304"/>
    </location>
</feature>
<dbReference type="InterPro" id="IPR001343">
    <property type="entry name" value="Hemolysn_Ca-bd"/>
</dbReference>
<dbReference type="eggNOG" id="COG2373">
    <property type="taxonomic scope" value="Bacteria"/>
</dbReference>
<feature type="domain" description="Bacterial Ig-like" evidence="1">
    <location>
        <begin position="4108"/>
        <end position="4204"/>
    </location>
</feature>
<feature type="domain" description="Bacterial Ig-like" evidence="1">
    <location>
        <begin position="808"/>
        <end position="905"/>
    </location>
</feature>
<dbReference type="InterPro" id="IPR044048">
    <property type="entry name" value="Big_12"/>
</dbReference>
<dbReference type="InterPro" id="IPR013783">
    <property type="entry name" value="Ig-like_fold"/>
</dbReference>
<dbReference type="PANTHER" id="PTHR34677:SF3">
    <property type="entry name" value="BACTERIAL IG-LIKE DOMAIN-CONTAINING PROTEIN"/>
    <property type="match status" value="1"/>
</dbReference>
<feature type="domain" description="Bacterial Ig-like" evidence="1">
    <location>
        <begin position="3108"/>
        <end position="3205"/>
    </location>
</feature>
<dbReference type="GO" id="GO:0005509">
    <property type="term" value="F:calcium ion binding"/>
    <property type="evidence" value="ECO:0007669"/>
    <property type="project" value="InterPro"/>
</dbReference>
<feature type="domain" description="Bacterial Ig-like" evidence="1">
    <location>
        <begin position="408"/>
        <end position="505"/>
    </location>
</feature>
<dbReference type="Pfam" id="PF00353">
    <property type="entry name" value="HemolysinCabind"/>
    <property type="match status" value="1"/>
</dbReference>
<feature type="domain" description="Bacterial Ig-like" evidence="1">
    <location>
        <begin position="3208"/>
        <end position="3305"/>
    </location>
</feature>
<feature type="domain" description="Bacterial Ig-like" evidence="1">
    <location>
        <begin position="1908"/>
        <end position="2005"/>
    </location>
</feature>
<dbReference type="Gene3D" id="2.60.40.10">
    <property type="entry name" value="Immunoglobulins"/>
    <property type="match status" value="1"/>
</dbReference>
<dbReference type="KEGG" id="app:CAP2UW1_4237"/>
<feature type="domain" description="Bacterial Ig-like" evidence="1">
    <location>
        <begin position="3908"/>
        <end position="4005"/>
    </location>
</feature>
<reference evidence="2" key="2">
    <citation type="submission" date="2009-09" db="EMBL/GenBank/DDBJ databases">
        <title>Complete sequence of chromosome of Candidatus Accumulibacter phosphatis clade IIA str. UW-1.</title>
        <authorList>
            <consortium name="US DOE Joint Genome Institute"/>
            <person name="Martin H.G."/>
            <person name="Ivanova N."/>
            <person name="Kunin V."/>
            <person name="Warnecke F."/>
            <person name="Barry K."/>
            <person name="He S."/>
            <person name="Salamov A."/>
            <person name="Szeto E."/>
            <person name="Dalin E."/>
            <person name="Pangilinan J.L."/>
            <person name="Lapidus A."/>
            <person name="Lowry S."/>
            <person name="Kyrpides N.C."/>
            <person name="McMahon K.D."/>
            <person name="Hugenholtz P."/>
        </authorList>
    </citation>
    <scope>NUCLEOTIDE SEQUENCE [LARGE SCALE GENOMIC DNA]</scope>
    <source>
        <strain evidence="2">UW-1</strain>
    </source>
</reference>
<dbReference type="InterPro" id="IPR049826">
    <property type="entry name" value="Ig-like_ice"/>
</dbReference>
<proteinExistence type="predicted"/>
<dbReference type="NCBIfam" id="TIGR01965">
    <property type="entry name" value="VCBS_repeat"/>
    <property type="match status" value="1"/>
</dbReference>
<feature type="domain" description="Bacterial Ig-like" evidence="1">
    <location>
        <begin position="3508"/>
        <end position="3605"/>
    </location>
</feature>
<feature type="domain" description="Bacterial Ig-like" evidence="1">
    <location>
        <begin position="2608"/>
        <end position="2705"/>
    </location>
</feature>
<name>C7RPI1_ACCRE</name>
<dbReference type="HOGENOM" id="CLU_223189_0_0_4"/>
<feature type="domain" description="Bacterial Ig-like" evidence="1">
    <location>
        <begin position="2508"/>
        <end position="2604"/>
    </location>
</feature>
<dbReference type="SUPFAM" id="SSF50969">
    <property type="entry name" value="YVTN repeat-like/Quinoprotein amine dehydrogenase"/>
    <property type="match status" value="1"/>
</dbReference>
<dbReference type="NCBIfam" id="NF033682">
    <property type="entry name" value="retention_LapA"/>
    <property type="match status" value="1"/>
</dbReference>
<feature type="domain" description="Bacterial Ig-like" evidence="1">
    <location>
        <begin position="908"/>
        <end position="1005"/>
    </location>
</feature>
<dbReference type="InterPro" id="IPR010221">
    <property type="entry name" value="VCBS_dom"/>
</dbReference>
<dbReference type="NCBIfam" id="NF012196">
    <property type="entry name" value="Ig_like_ice"/>
    <property type="match status" value="1"/>
</dbReference>
<feature type="domain" description="Bacterial Ig-like" evidence="1">
    <location>
        <begin position="2708"/>
        <end position="2805"/>
    </location>
</feature>
<feature type="domain" description="Bacterial Ig-like" evidence="1">
    <location>
        <begin position="1408"/>
        <end position="1505"/>
    </location>
</feature>
<dbReference type="eggNOG" id="COG2304">
    <property type="taxonomic scope" value="Bacteria"/>
</dbReference>
<feature type="domain" description="Bacterial Ig-like" evidence="1">
    <location>
        <begin position="4308"/>
        <end position="4407"/>
    </location>
</feature>
<dbReference type="NCBIfam" id="TIGR03661">
    <property type="entry name" value="T1SS_VCA0849"/>
    <property type="match status" value="1"/>
</dbReference>
<feature type="domain" description="Bacterial Ig-like" evidence="1">
    <location>
        <begin position="1708"/>
        <end position="1805"/>
    </location>
</feature>
<feature type="domain" description="Bacterial Ig-like" evidence="1">
    <location>
        <begin position="4208"/>
        <end position="4304"/>
    </location>
</feature>
<gene>
    <name evidence="2" type="ordered locus">CAP2UW1_4237</name>
</gene>
<feature type="domain" description="Bacterial Ig-like" evidence="1">
    <location>
        <begin position="2308"/>
        <end position="2405"/>
    </location>
</feature>
<feature type="domain" description="Bacterial Ig-like" evidence="1">
    <location>
        <begin position="1208"/>
        <end position="1305"/>
    </location>
</feature>
<dbReference type="InterPro" id="IPR011044">
    <property type="entry name" value="Quino_amine_DH_bsu"/>
</dbReference>
<dbReference type="Pfam" id="PF19078">
    <property type="entry name" value="Big_12"/>
    <property type="match status" value="42"/>
</dbReference>
<feature type="domain" description="Bacterial Ig-like" evidence="1">
    <location>
        <begin position="3308"/>
        <end position="3404"/>
    </location>
</feature>
<accession>C7RPI1</accession>
<feature type="domain" description="Bacterial Ig-like" evidence="1">
    <location>
        <begin position="1608"/>
        <end position="1705"/>
    </location>
</feature>
<dbReference type="InterPro" id="IPR011049">
    <property type="entry name" value="Serralysin-like_metalloprot_C"/>
</dbReference>
<dbReference type="InterPro" id="IPR019960">
    <property type="entry name" value="T1SS_VCA0849"/>
</dbReference>
<feature type="domain" description="Bacterial Ig-like" evidence="1">
    <location>
        <begin position="308"/>
        <end position="406"/>
    </location>
</feature>
<feature type="domain" description="Bacterial Ig-like" evidence="1">
    <location>
        <begin position="2008"/>
        <end position="2105"/>
    </location>
</feature>
<feature type="domain" description="Bacterial Ig-like" evidence="1">
    <location>
        <begin position="3608"/>
        <end position="3704"/>
    </location>
</feature>
<dbReference type="PANTHER" id="PTHR34677">
    <property type="match status" value="1"/>
</dbReference>
<feature type="domain" description="Bacterial Ig-like" evidence="1">
    <location>
        <begin position="608"/>
        <end position="705"/>
    </location>
</feature>
<feature type="domain" description="Bacterial Ig-like" evidence="1">
    <location>
        <begin position="208"/>
        <end position="306"/>
    </location>
</feature>
<dbReference type="Gene3D" id="2.150.10.10">
    <property type="entry name" value="Serralysin-like metalloprotease, C-terminal"/>
    <property type="match status" value="1"/>
</dbReference>
<evidence type="ECO:0000313" key="2">
    <source>
        <dbReference type="EMBL" id="ACV37478.1"/>
    </source>
</evidence>
<feature type="domain" description="Bacterial Ig-like" evidence="1">
    <location>
        <begin position="1008"/>
        <end position="1105"/>
    </location>
</feature>
<dbReference type="SUPFAM" id="SSF51120">
    <property type="entry name" value="beta-Roll"/>
    <property type="match status" value="1"/>
</dbReference>
<dbReference type="OrthoDB" id="4648428at2"/>
<dbReference type="eggNOG" id="COG2931">
    <property type="taxonomic scope" value="Bacteria"/>
</dbReference>
<feature type="domain" description="Bacterial Ig-like" evidence="1">
    <location>
        <begin position="2808"/>
        <end position="2904"/>
    </location>
</feature>
<protein>
    <submittedName>
        <fullName evidence="2">Outer membrane adhesin like protein</fullName>
    </submittedName>
</protein>
<feature type="domain" description="Bacterial Ig-like" evidence="1">
    <location>
        <begin position="508"/>
        <end position="604"/>
    </location>
</feature>
<feature type="domain" description="Bacterial Ig-like" evidence="1">
    <location>
        <begin position="1808"/>
        <end position="1905"/>
    </location>
</feature>
<feature type="domain" description="Bacterial Ig-like" evidence="1">
    <location>
        <begin position="1508"/>
        <end position="1605"/>
    </location>
</feature>
<feature type="domain" description="Bacterial Ig-like" evidence="1">
    <location>
        <begin position="708"/>
        <end position="805"/>
    </location>
</feature>
<evidence type="ECO:0000259" key="1">
    <source>
        <dbReference type="Pfam" id="PF19078"/>
    </source>
</evidence>